<gene>
    <name evidence="2" type="ORF">DWY25_01025</name>
</gene>
<proteinExistence type="predicted"/>
<name>A0A412G6P0_9FIRM</name>
<evidence type="ECO:0000313" key="2">
    <source>
        <dbReference type="EMBL" id="RGR76906.1"/>
    </source>
</evidence>
<sequence>MDHSIVKKENEMKKYRLKRSSLVVLTAAVTAGITLNLPAAEAESPAVEPVTVIELYQPDTPAYTAEMDVSWHEWQPTGKAAGVIPVALLELAEEYNISPVYAAAVFVLETGWGSSSAWLNNHNPAGIRCGNRYCSYSTATDGLRRMFEVMQDYYSNGLTTVDQQRSLWSEAEDTDLIVQLMIQLAEGR</sequence>
<protein>
    <recommendedName>
        <fullName evidence="1">Mannosyl-glycoprotein endo-beta-N-acetylglucosamidase-like domain-containing protein</fullName>
    </recommendedName>
</protein>
<feature type="domain" description="Mannosyl-glycoprotein endo-beta-N-acetylglucosamidase-like" evidence="1">
    <location>
        <begin position="89"/>
        <end position="158"/>
    </location>
</feature>
<reference evidence="2 3" key="1">
    <citation type="submission" date="2018-08" db="EMBL/GenBank/DDBJ databases">
        <title>A genome reference for cultivated species of the human gut microbiota.</title>
        <authorList>
            <person name="Zou Y."/>
            <person name="Xue W."/>
            <person name="Luo G."/>
        </authorList>
    </citation>
    <scope>NUCLEOTIDE SEQUENCE [LARGE SCALE GENOMIC DNA]</scope>
    <source>
        <strain evidence="2 3">AF24-29</strain>
    </source>
</reference>
<accession>A0A412G6P0</accession>
<dbReference type="GO" id="GO:0004040">
    <property type="term" value="F:amidase activity"/>
    <property type="evidence" value="ECO:0007669"/>
    <property type="project" value="InterPro"/>
</dbReference>
<organism evidence="2 3">
    <name type="scientific">Holdemania filiformis</name>
    <dbReference type="NCBI Taxonomy" id="61171"/>
    <lineage>
        <taxon>Bacteria</taxon>
        <taxon>Bacillati</taxon>
        <taxon>Bacillota</taxon>
        <taxon>Erysipelotrichia</taxon>
        <taxon>Erysipelotrichales</taxon>
        <taxon>Erysipelotrichaceae</taxon>
        <taxon>Holdemania</taxon>
    </lineage>
</organism>
<dbReference type="EMBL" id="QRUP01000001">
    <property type="protein sequence ID" value="RGR76906.1"/>
    <property type="molecule type" value="Genomic_DNA"/>
</dbReference>
<dbReference type="Gene3D" id="1.10.530.10">
    <property type="match status" value="1"/>
</dbReference>
<dbReference type="AlphaFoldDB" id="A0A412G6P0"/>
<dbReference type="Pfam" id="PF01832">
    <property type="entry name" value="Glucosaminidase"/>
    <property type="match status" value="1"/>
</dbReference>
<dbReference type="Proteomes" id="UP000284178">
    <property type="component" value="Unassembled WGS sequence"/>
</dbReference>
<keyword evidence="3" id="KW-1185">Reference proteome</keyword>
<dbReference type="InterPro" id="IPR002901">
    <property type="entry name" value="MGlyc_endo_b_GlcNAc-like_dom"/>
</dbReference>
<comment type="caution">
    <text evidence="2">The sequence shown here is derived from an EMBL/GenBank/DDBJ whole genome shotgun (WGS) entry which is preliminary data.</text>
</comment>
<evidence type="ECO:0000313" key="3">
    <source>
        <dbReference type="Proteomes" id="UP000284178"/>
    </source>
</evidence>
<evidence type="ECO:0000259" key="1">
    <source>
        <dbReference type="Pfam" id="PF01832"/>
    </source>
</evidence>